<dbReference type="InterPro" id="IPR027417">
    <property type="entry name" value="P-loop_NTPase"/>
</dbReference>
<proteinExistence type="predicted"/>
<dbReference type="Pfam" id="PF05621">
    <property type="entry name" value="TniB"/>
    <property type="match status" value="1"/>
</dbReference>
<dbReference type="SUPFAM" id="SSF52540">
    <property type="entry name" value="P-loop containing nucleoside triphosphate hydrolases"/>
    <property type="match status" value="1"/>
</dbReference>
<gene>
    <name evidence="1" type="ORF">MiSe_11180</name>
</gene>
<organism evidence="1 2">
    <name type="scientific">Microseira wollei NIES-4236</name>
    <dbReference type="NCBI Taxonomy" id="2530354"/>
    <lineage>
        <taxon>Bacteria</taxon>
        <taxon>Bacillati</taxon>
        <taxon>Cyanobacteriota</taxon>
        <taxon>Cyanophyceae</taxon>
        <taxon>Oscillatoriophycideae</taxon>
        <taxon>Aerosakkonematales</taxon>
        <taxon>Aerosakkonemataceae</taxon>
        <taxon>Microseira</taxon>
    </lineage>
</organism>
<sequence length="368" mass="41877">MGRSLRVSPRCIEQVKSAVGRKGFPSQRALAEDGAFALSTVKNFLNGKPVYYSTFVAISYMLGLDWREIANLEETDSQSVQPNLKPIFAEPSPFITGSAITQPRYFFGRQKELKRLFDLLKRHPLQNAAIIGKKRSGKTSLLQYLKNITTTPKEQLRPGQKSDWLPHPENYRWIFVDFQDPRRQNREGLLRYILECLKMPVPNPCDLDRFMDEVSSNLHQPTVILLDEIGVGLQRCPELDDGFWESLRSLATNQTNGNLGFVLATPESPIELAHNTGHSSPFFNIFGYTTTLGAMTEAEARELIASSPIPFPDDDVEWILNQSQCWPLLLQILCRERLFSLEDGEKGDNWREEGLQQMQPFIDLLETG</sequence>
<dbReference type="InterPro" id="IPR008868">
    <property type="entry name" value="TniB"/>
</dbReference>
<dbReference type="Proteomes" id="UP001050975">
    <property type="component" value="Unassembled WGS sequence"/>
</dbReference>
<dbReference type="AlphaFoldDB" id="A0AAV3WF98"/>
<evidence type="ECO:0000313" key="2">
    <source>
        <dbReference type="Proteomes" id="UP001050975"/>
    </source>
</evidence>
<accession>A0AAV3WF98</accession>
<keyword evidence="2" id="KW-1185">Reference proteome</keyword>
<dbReference type="EMBL" id="BLAY01000012">
    <property type="protein sequence ID" value="GET36369.1"/>
    <property type="molecule type" value="Genomic_DNA"/>
</dbReference>
<name>A0AAV3WF98_9CYAN</name>
<evidence type="ECO:0000313" key="1">
    <source>
        <dbReference type="EMBL" id="GET36369.1"/>
    </source>
</evidence>
<dbReference type="RefSeq" id="WP_226575831.1">
    <property type="nucleotide sequence ID" value="NZ_BLAY01000012.1"/>
</dbReference>
<dbReference type="Gene3D" id="3.40.50.300">
    <property type="entry name" value="P-loop containing nucleotide triphosphate hydrolases"/>
    <property type="match status" value="1"/>
</dbReference>
<protein>
    <recommendedName>
        <fullName evidence="3">AAA+ ATPase domain-containing protein</fullName>
    </recommendedName>
</protein>
<comment type="caution">
    <text evidence="1">The sequence shown here is derived from an EMBL/GenBank/DDBJ whole genome shotgun (WGS) entry which is preliminary data.</text>
</comment>
<reference evidence="1" key="1">
    <citation type="submission" date="2019-10" db="EMBL/GenBank/DDBJ databases">
        <title>Draft genome sequece of Microseira wollei NIES-4236.</title>
        <authorList>
            <person name="Yamaguchi H."/>
            <person name="Suzuki S."/>
            <person name="Kawachi M."/>
        </authorList>
    </citation>
    <scope>NUCLEOTIDE SEQUENCE</scope>
    <source>
        <strain evidence="1">NIES-4236</strain>
    </source>
</reference>
<evidence type="ECO:0008006" key="3">
    <source>
        <dbReference type="Google" id="ProtNLM"/>
    </source>
</evidence>